<dbReference type="PROSITE" id="PS01295">
    <property type="entry name" value="ISPD"/>
    <property type="match status" value="1"/>
</dbReference>
<dbReference type="InterPro" id="IPR050088">
    <property type="entry name" value="IspD/TarI_cytidylyltransf_bact"/>
</dbReference>
<feature type="site" description="Positions MEP for the nucleophilic attack" evidence="7">
    <location>
        <position position="152"/>
    </location>
</feature>
<evidence type="ECO:0000256" key="6">
    <source>
        <dbReference type="ARBA" id="ARBA00023229"/>
    </source>
</evidence>
<dbReference type="InterPro" id="IPR029044">
    <property type="entry name" value="Nucleotide-diphossugar_trans"/>
</dbReference>
<keyword evidence="4 7" id="KW-0808">Transferase</keyword>
<dbReference type="CDD" id="cd02516">
    <property type="entry name" value="CDP-ME_synthetase"/>
    <property type="match status" value="1"/>
</dbReference>
<evidence type="ECO:0000256" key="4">
    <source>
        <dbReference type="ARBA" id="ARBA00022679"/>
    </source>
</evidence>
<dbReference type="HAMAP" id="MF_00108">
    <property type="entry name" value="IspD"/>
    <property type="match status" value="1"/>
</dbReference>
<protein>
    <recommendedName>
        <fullName evidence="7">2-C-methyl-D-erythritol 4-phosphate cytidylyltransferase</fullName>
        <ecNumber evidence="7">2.7.7.60</ecNumber>
    </recommendedName>
    <alternativeName>
        <fullName evidence="7">4-diphosphocytidyl-2C-methyl-D-erythritol synthase</fullName>
    </alternativeName>
    <alternativeName>
        <fullName evidence="7">MEP cytidylyltransferase</fullName>
        <shortName evidence="7">MCT</shortName>
    </alternativeName>
</protein>
<reference evidence="8 9" key="1">
    <citation type="submission" date="2020-08" db="EMBL/GenBank/DDBJ databases">
        <title>A Genomic Blueprint of the Chicken Gut Microbiome.</title>
        <authorList>
            <person name="Gilroy R."/>
            <person name="Ravi A."/>
            <person name="Getino M."/>
            <person name="Pursley I."/>
            <person name="Horton D.L."/>
            <person name="Alikhan N.-F."/>
            <person name="Baker D."/>
            <person name="Gharbi K."/>
            <person name="Hall N."/>
            <person name="Watson M."/>
            <person name="Adriaenssens E.M."/>
            <person name="Foster-Nyarko E."/>
            <person name="Jarju S."/>
            <person name="Secka A."/>
            <person name="Antonio M."/>
            <person name="Oren A."/>
            <person name="Chaudhuri R."/>
            <person name="La Ragione R.M."/>
            <person name="Hildebrand F."/>
            <person name="Pallen M.J."/>
        </authorList>
    </citation>
    <scope>NUCLEOTIDE SEQUENCE [LARGE SCALE GENOMIC DNA]</scope>
    <source>
        <strain evidence="8 9">Sa3CUA8</strain>
    </source>
</reference>
<sequence length="230" mass="25590">MEYTVMMPAAGSGTRMGAGHNKLFLELEGKPILARTLAVFQQDPWCTGIILAVKETERTTIETIIQQEQITKINALPEGGTERQHSVKACLAAHQTGGIVLVHDAARPFIKQDVIHELVMSASRHGGAVAGVKVKDTMKYVKDGIVEETADRERLWIIQTPQAFRYEILEESSRKAEDESFLGTDEAMLAEHAGYEVRIVESTYDNIKMTTPEDLAYGGYLLKKRLEETV</sequence>
<evidence type="ECO:0000313" key="8">
    <source>
        <dbReference type="EMBL" id="MBD7907554.1"/>
    </source>
</evidence>
<comment type="function">
    <text evidence="7">Catalyzes the formation of 4-diphosphocytidyl-2-C-methyl-D-erythritol from CTP and 2-C-methyl-D-erythritol 4-phosphate (MEP).</text>
</comment>
<feature type="site" description="Transition state stabilizer" evidence="7">
    <location>
        <position position="22"/>
    </location>
</feature>
<comment type="catalytic activity">
    <reaction evidence="1 7">
        <text>2-C-methyl-D-erythritol 4-phosphate + CTP + H(+) = 4-CDP-2-C-methyl-D-erythritol + diphosphate</text>
        <dbReference type="Rhea" id="RHEA:13429"/>
        <dbReference type="ChEBI" id="CHEBI:15378"/>
        <dbReference type="ChEBI" id="CHEBI:33019"/>
        <dbReference type="ChEBI" id="CHEBI:37563"/>
        <dbReference type="ChEBI" id="CHEBI:57823"/>
        <dbReference type="ChEBI" id="CHEBI:58262"/>
        <dbReference type="EC" id="2.7.7.60"/>
    </reaction>
</comment>
<comment type="similarity">
    <text evidence="3 7">Belongs to the IspD/TarI cytidylyltransferase family. IspD subfamily.</text>
</comment>
<keyword evidence="9" id="KW-1185">Reference proteome</keyword>
<evidence type="ECO:0000256" key="1">
    <source>
        <dbReference type="ARBA" id="ARBA00001282"/>
    </source>
</evidence>
<dbReference type="RefSeq" id="WP_191688891.1">
    <property type="nucleotide sequence ID" value="NZ_JACSQY010000002.1"/>
</dbReference>
<evidence type="ECO:0000256" key="5">
    <source>
        <dbReference type="ARBA" id="ARBA00022695"/>
    </source>
</evidence>
<comment type="caution">
    <text evidence="8">The sequence shown here is derived from an EMBL/GenBank/DDBJ whole genome shotgun (WGS) entry which is preliminary data.</text>
</comment>
<dbReference type="NCBIfam" id="TIGR00453">
    <property type="entry name" value="ispD"/>
    <property type="match status" value="1"/>
</dbReference>
<dbReference type="PANTHER" id="PTHR32125:SF4">
    <property type="entry name" value="2-C-METHYL-D-ERYTHRITOL 4-PHOSPHATE CYTIDYLYLTRANSFERASE, CHLOROPLASTIC"/>
    <property type="match status" value="1"/>
</dbReference>
<keyword evidence="6 7" id="KW-0414">Isoprene biosynthesis</keyword>
<dbReference type="EC" id="2.7.7.60" evidence="7"/>
<dbReference type="Gene3D" id="3.90.550.10">
    <property type="entry name" value="Spore Coat Polysaccharide Biosynthesis Protein SpsA, Chain A"/>
    <property type="match status" value="1"/>
</dbReference>
<dbReference type="Pfam" id="PF01128">
    <property type="entry name" value="IspD"/>
    <property type="match status" value="1"/>
</dbReference>
<dbReference type="SUPFAM" id="SSF53448">
    <property type="entry name" value="Nucleotide-diphospho-sugar transferases"/>
    <property type="match status" value="1"/>
</dbReference>
<dbReference type="PANTHER" id="PTHR32125">
    <property type="entry name" value="2-C-METHYL-D-ERYTHRITOL 4-PHOSPHATE CYTIDYLYLTRANSFERASE, CHLOROPLASTIC"/>
    <property type="match status" value="1"/>
</dbReference>
<feature type="site" description="Transition state stabilizer" evidence="7">
    <location>
        <position position="15"/>
    </location>
</feature>
<comment type="pathway">
    <text evidence="2 7">Isoprenoid biosynthesis; isopentenyl diphosphate biosynthesis via DXP pathway; isopentenyl diphosphate from 1-deoxy-D-xylulose 5-phosphate: step 2/6.</text>
</comment>
<accession>A0ABR8PHJ5</accession>
<proteinExistence type="inferred from homology"/>
<dbReference type="EMBL" id="JACSQY010000002">
    <property type="protein sequence ID" value="MBD7907554.1"/>
    <property type="molecule type" value="Genomic_DNA"/>
</dbReference>
<name>A0ABR8PHJ5_9BACL</name>
<dbReference type="InterPro" id="IPR034683">
    <property type="entry name" value="IspD/TarI"/>
</dbReference>
<gene>
    <name evidence="7 8" type="primary">ispD</name>
    <name evidence="8" type="ORF">H9659_04305</name>
</gene>
<evidence type="ECO:0000313" key="9">
    <source>
        <dbReference type="Proteomes" id="UP000659496"/>
    </source>
</evidence>
<dbReference type="InterPro" id="IPR018294">
    <property type="entry name" value="ISPD_synthase_CS"/>
</dbReference>
<organism evidence="8 9">
    <name type="scientific">Sporosarcina gallistercoris</name>
    <dbReference type="NCBI Taxonomy" id="2762245"/>
    <lineage>
        <taxon>Bacteria</taxon>
        <taxon>Bacillati</taxon>
        <taxon>Bacillota</taxon>
        <taxon>Bacilli</taxon>
        <taxon>Bacillales</taxon>
        <taxon>Caryophanaceae</taxon>
        <taxon>Sporosarcina</taxon>
    </lineage>
</organism>
<feature type="site" description="Positions MEP for the nucleophilic attack" evidence="7">
    <location>
        <position position="208"/>
    </location>
</feature>
<dbReference type="Proteomes" id="UP000659496">
    <property type="component" value="Unassembled WGS sequence"/>
</dbReference>
<dbReference type="GO" id="GO:0050518">
    <property type="term" value="F:2-C-methyl-D-erythritol 4-phosphate cytidylyltransferase activity"/>
    <property type="evidence" value="ECO:0007669"/>
    <property type="project" value="UniProtKB-EC"/>
</dbReference>
<evidence type="ECO:0000256" key="3">
    <source>
        <dbReference type="ARBA" id="ARBA00009789"/>
    </source>
</evidence>
<evidence type="ECO:0000256" key="7">
    <source>
        <dbReference type="HAMAP-Rule" id="MF_00108"/>
    </source>
</evidence>
<keyword evidence="5 7" id="KW-0548">Nucleotidyltransferase</keyword>
<evidence type="ECO:0000256" key="2">
    <source>
        <dbReference type="ARBA" id="ARBA00004787"/>
    </source>
</evidence>
<dbReference type="InterPro" id="IPR001228">
    <property type="entry name" value="IspD"/>
</dbReference>